<dbReference type="EMBL" id="JMCB01000010">
    <property type="protein sequence ID" value="KFE66459.1"/>
    <property type="molecule type" value="Genomic_DNA"/>
</dbReference>
<dbReference type="PATRIC" id="fig|394096.3.peg.5279"/>
<reference evidence="2 3" key="1">
    <citation type="submission" date="2014-04" db="EMBL/GenBank/DDBJ databases">
        <title>Genome assembly of Hyalangium minutum DSM 14724.</title>
        <authorList>
            <person name="Sharma G."/>
            <person name="Subramanian S."/>
        </authorList>
    </citation>
    <scope>NUCLEOTIDE SEQUENCE [LARGE SCALE GENOMIC DNA]</scope>
    <source>
        <strain evidence="2 3">DSM 14724</strain>
    </source>
</reference>
<dbReference type="STRING" id="394096.DB31_0932"/>
<dbReference type="AlphaFoldDB" id="A0A085WFJ6"/>
<comment type="caution">
    <text evidence="2">The sequence shown here is derived from an EMBL/GenBank/DDBJ whole genome shotgun (WGS) entry which is preliminary data.</text>
</comment>
<dbReference type="Proteomes" id="UP000028725">
    <property type="component" value="Unassembled WGS sequence"/>
</dbReference>
<evidence type="ECO:0000313" key="3">
    <source>
        <dbReference type="Proteomes" id="UP000028725"/>
    </source>
</evidence>
<gene>
    <name evidence="2" type="ORF">DB31_0932</name>
</gene>
<protein>
    <submittedName>
        <fullName evidence="2">Uncharacterized protein</fullName>
    </submittedName>
</protein>
<proteinExistence type="predicted"/>
<feature type="compositionally biased region" description="Low complexity" evidence="1">
    <location>
        <begin position="37"/>
        <end position="49"/>
    </location>
</feature>
<feature type="region of interest" description="Disordered" evidence="1">
    <location>
        <begin position="1"/>
        <end position="49"/>
    </location>
</feature>
<name>A0A085WFJ6_9BACT</name>
<accession>A0A085WFJ6</accession>
<organism evidence="2 3">
    <name type="scientific">Hyalangium minutum</name>
    <dbReference type="NCBI Taxonomy" id="394096"/>
    <lineage>
        <taxon>Bacteria</taxon>
        <taxon>Pseudomonadati</taxon>
        <taxon>Myxococcota</taxon>
        <taxon>Myxococcia</taxon>
        <taxon>Myxococcales</taxon>
        <taxon>Cystobacterineae</taxon>
        <taxon>Archangiaceae</taxon>
        <taxon>Hyalangium</taxon>
    </lineage>
</organism>
<evidence type="ECO:0000256" key="1">
    <source>
        <dbReference type="SAM" id="MobiDB-lite"/>
    </source>
</evidence>
<keyword evidence="3" id="KW-1185">Reference proteome</keyword>
<evidence type="ECO:0000313" key="2">
    <source>
        <dbReference type="EMBL" id="KFE66459.1"/>
    </source>
</evidence>
<feature type="compositionally biased region" description="Basic and acidic residues" evidence="1">
    <location>
        <begin position="7"/>
        <end position="27"/>
    </location>
</feature>
<sequence length="49" mass="5479">MTSLKQQFREARERARLDAERKRREAEGFYEPPTDRAIAAPASSGGSAL</sequence>